<dbReference type="InterPro" id="IPR021352">
    <property type="entry name" value="DUF2971"/>
</dbReference>
<organism evidence="1 2">
    <name type="scientific">Clostridium algidicarnis</name>
    <dbReference type="NCBI Taxonomy" id="37659"/>
    <lineage>
        <taxon>Bacteria</taxon>
        <taxon>Bacillati</taxon>
        <taxon>Bacillota</taxon>
        <taxon>Clostridia</taxon>
        <taxon>Eubacteriales</taxon>
        <taxon>Clostridiaceae</taxon>
        <taxon>Clostridium</taxon>
    </lineage>
</organism>
<proteinExistence type="predicted"/>
<dbReference type="RefSeq" id="WP_216132839.1">
    <property type="nucleotide sequence ID" value="NZ_JAHLDG010000029.1"/>
</dbReference>
<dbReference type="Pfam" id="PF11185">
    <property type="entry name" value="DUF2971"/>
    <property type="match status" value="1"/>
</dbReference>
<reference evidence="1 2" key="1">
    <citation type="submission" date="2021-06" db="EMBL/GenBank/DDBJ databases">
        <title>Clostridia strains as spoilage organisms.</title>
        <authorList>
            <person name="Wambui J."/>
            <person name="Stephan R."/>
            <person name="Stevens M.J.A."/>
        </authorList>
    </citation>
    <scope>NUCLEOTIDE SEQUENCE [LARGE SCALE GENOMIC DNA]</scope>
    <source>
        <strain evidence="1 2">CM013</strain>
    </source>
</reference>
<name>A0ABS6C6C1_9CLOT</name>
<dbReference type="EMBL" id="JAHLDG010000029">
    <property type="protein sequence ID" value="MBU3221028.1"/>
    <property type="molecule type" value="Genomic_DNA"/>
</dbReference>
<accession>A0ABS6C6C1</accession>
<dbReference type="Proteomes" id="UP000740830">
    <property type="component" value="Unassembled WGS sequence"/>
</dbReference>
<evidence type="ECO:0000313" key="2">
    <source>
        <dbReference type="Proteomes" id="UP000740830"/>
    </source>
</evidence>
<comment type="caution">
    <text evidence="1">The sequence shown here is derived from an EMBL/GenBank/DDBJ whole genome shotgun (WGS) entry which is preliminary data.</text>
</comment>
<gene>
    <name evidence="1" type="ORF">KPL27_13225</name>
</gene>
<sequence>MRKQEIFYHYCSVDVLLSILKNDELRLSDIEKSNDYTERKWMMSKIKEEFINIASKNNVIEEKEKLIKVFCRLGNDFEILANIYATCFSKDGDLLSQWRAYAQDGSGVAIGFSAELLKKVNDFKYGIKFLPIIYNSEKQKEYKEIQAKKILDLFLQGDDLFHAMSEVFTNDLENLCCYKNPAFYEEKEWRLCISLSPECRRSIKAPFDSFVMSEIKLYSNQKRIVTYLDLNYTKVKNEIIKEIILGPKCEISEKDMHQILFILGYETADIEIKKSKATYL</sequence>
<keyword evidence="2" id="KW-1185">Reference proteome</keyword>
<protein>
    <submittedName>
        <fullName evidence="1">DUF2971 domain-containing protein</fullName>
    </submittedName>
</protein>
<evidence type="ECO:0000313" key="1">
    <source>
        <dbReference type="EMBL" id="MBU3221028.1"/>
    </source>
</evidence>